<evidence type="ECO:0000313" key="4">
    <source>
        <dbReference type="Proteomes" id="UP000827892"/>
    </source>
</evidence>
<evidence type="ECO:0000313" key="5">
    <source>
        <dbReference type="Proteomes" id="UP000829354"/>
    </source>
</evidence>
<keyword evidence="5" id="KW-1185">Reference proteome</keyword>
<gene>
    <name evidence="2" type="ORF">L3Y34_005072</name>
    <name evidence="3" type="ORF">L5515_012167</name>
</gene>
<accession>A0AAE9AH09</accession>
<protein>
    <submittedName>
        <fullName evidence="2">Uncharacterized protein</fullName>
    </submittedName>
</protein>
<dbReference type="EMBL" id="CP092623">
    <property type="protein sequence ID" value="UMM30181.1"/>
    <property type="molecule type" value="Genomic_DNA"/>
</dbReference>
<dbReference type="AlphaFoldDB" id="A0AAE9AH09"/>
<feature type="transmembrane region" description="Helical" evidence="1">
    <location>
        <begin position="37"/>
        <end position="61"/>
    </location>
</feature>
<reference evidence="2 4" key="2">
    <citation type="submission" date="2022-05" db="EMBL/GenBank/DDBJ databases">
        <title>Chromosome-level reference genomes for two strains of Caenorhabditis briggsae: an improved platform for comparative genomics.</title>
        <authorList>
            <person name="Stevens L."/>
            <person name="Andersen E.C."/>
        </authorList>
    </citation>
    <scope>NUCLEOTIDE SEQUENCE [LARGE SCALE GENOMIC DNA]</scope>
    <source>
        <strain evidence="2">QX1410_ONT</strain>
        <tissue evidence="2">Whole-organism</tissue>
    </source>
</reference>
<evidence type="ECO:0000313" key="3">
    <source>
        <dbReference type="EMBL" id="UMM30181.1"/>
    </source>
</evidence>
<sequence>MKVSEFNHGTSYNGILPTRPDMSEDKVLIRKLKMYSILFFVLFILFLITTIIVSVILGINIKAEQDLEDQLEKCIEMRDQFFFKSNDHSNSAS</sequence>
<dbReference type="Proteomes" id="UP000827892">
    <property type="component" value="Chromosome IV"/>
</dbReference>
<proteinExistence type="predicted"/>
<organism evidence="2 4">
    <name type="scientific">Caenorhabditis briggsae</name>
    <dbReference type="NCBI Taxonomy" id="6238"/>
    <lineage>
        <taxon>Eukaryota</taxon>
        <taxon>Metazoa</taxon>
        <taxon>Ecdysozoa</taxon>
        <taxon>Nematoda</taxon>
        <taxon>Chromadorea</taxon>
        <taxon>Rhabditida</taxon>
        <taxon>Rhabditina</taxon>
        <taxon>Rhabditomorpha</taxon>
        <taxon>Rhabditoidea</taxon>
        <taxon>Rhabditidae</taxon>
        <taxon>Peloderinae</taxon>
        <taxon>Caenorhabditis</taxon>
    </lineage>
</organism>
<keyword evidence="1" id="KW-1133">Transmembrane helix</keyword>
<dbReference type="KEGG" id="cbr:CBG_04433"/>
<evidence type="ECO:0000313" key="2">
    <source>
        <dbReference type="EMBL" id="ULT97006.1"/>
    </source>
</evidence>
<name>A0AAE9AH09_CAEBR</name>
<dbReference type="Proteomes" id="UP000829354">
    <property type="component" value="Chromosome IV"/>
</dbReference>
<reference evidence="3 5" key="1">
    <citation type="submission" date="2022-04" db="EMBL/GenBank/DDBJ databases">
        <title>Chromosome-level reference genomes for two strains of Caenorhabditis briggsae: an improved platform for comparative genomics.</title>
        <authorList>
            <person name="Stevens L."/>
            <person name="Andersen E."/>
        </authorList>
    </citation>
    <scope>NUCLEOTIDE SEQUENCE [LARGE SCALE GENOMIC DNA]</scope>
    <source>
        <strain evidence="3">VX34</strain>
        <tissue evidence="3">Whole-organism</tissue>
    </source>
</reference>
<dbReference type="OMA" id="RDAFFLK"/>
<keyword evidence="1" id="KW-0812">Transmembrane</keyword>
<dbReference type="EMBL" id="CP090894">
    <property type="protein sequence ID" value="ULT97006.1"/>
    <property type="molecule type" value="Genomic_DNA"/>
</dbReference>
<evidence type="ECO:0000256" key="1">
    <source>
        <dbReference type="SAM" id="Phobius"/>
    </source>
</evidence>
<keyword evidence="1" id="KW-0472">Membrane</keyword>